<keyword evidence="1" id="KW-0812">Transmembrane</keyword>
<evidence type="ECO:0000313" key="3">
    <source>
        <dbReference type="Proteomes" id="UP001396334"/>
    </source>
</evidence>
<feature type="transmembrane region" description="Helical" evidence="1">
    <location>
        <begin position="275"/>
        <end position="293"/>
    </location>
</feature>
<protein>
    <submittedName>
        <fullName evidence="2">Uncharacterized protein</fullName>
    </submittedName>
</protein>
<accession>A0ABR2TV39</accession>
<keyword evidence="3" id="KW-1185">Reference proteome</keyword>
<name>A0ABR2TV39_9ROSI</name>
<keyword evidence="1" id="KW-0472">Membrane</keyword>
<sequence length="329" mass="36724">MSSFESCTNEGVSTVTTLNCWRMYAFSGRKVKEGAYKEDEGILLQQRGLLLAWPLPYSRSCLQALLELVGEVTAGDKQWFSSESFCLGPGSGVFASFPLTVVAEFMVVHEISYLYSYFPEPASDHAILSRLTRTNGGTIACSSSHLLGVDIPSIGKIILSRLVQRVAWNPLAISGIKENWSPVGPIIDFCKLVFTLLKVPGLTKVLSPSWSSNMKANFIYAASSVHFGFYQRNWYCKAYGESHANYVMQVFTSFESAQGFWFYFKIDSPELYGQVFVKSLVLTVVHTLCLVIFSRMLDVLVLGLVIATAYHFLLFTPVDAYRRLPAQLL</sequence>
<reference evidence="2 3" key="1">
    <citation type="journal article" date="2024" name="G3 (Bethesda)">
        <title>Genome assembly of Hibiscus sabdariffa L. provides insights into metabolisms of medicinal natural products.</title>
        <authorList>
            <person name="Kim T."/>
        </authorList>
    </citation>
    <scope>NUCLEOTIDE SEQUENCE [LARGE SCALE GENOMIC DNA]</scope>
    <source>
        <strain evidence="2">TK-2024</strain>
        <tissue evidence="2">Old leaves</tissue>
    </source>
</reference>
<dbReference type="EMBL" id="JBBPBN010000004">
    <property type="protein sequence ID" value="KAK9041154.1"/>
    <property type="molecule type" value="Genomic_DNA"/>
</dbReference>
<proteinExistence type="predicted"/>
<evidence type="ECO:0000313" key="2">
    <source>
        <dbReference type="EMBL" id="KAK9041154.1"/>
    </source>
</evidence>
<feature type="transmembrane region" description="Helical" evidence="1">
    <location>
        <begin position="299"/>
        <end position="318"/>
    </location>
</feature>
<keyword evidence="1" id="KW-1133">Transmembrane helix</keyword>
<organism evidence="2 3">
    <name type="scientific">Hibiscus sabdariffa</name>
    <name type="common">roselle</name>
    <dbReference type="NCBI Taxonomy" id="183260"/>
    <lineage>
        <taxon>Eukaryota</taxon>
        <taxon>Viridiplantae</taxon>
        <taxon>Streptophyta</taxon>
        <taxon>Embryophyta</taxon>
        <taxon>Tracheophyta</taxon>
        <taxon>Spermatophyta</taxon>
        <taxon>Magnoliopsida</taxon>
        <taxon>eudicotyledons</taxon>
        <taxon>Gunneridae</taxon>
        <taxon>Pentapetalae</taxon>
        <taxon>rosids</taxon>
        <taxon>malvids</taxon>
        <taxon>Malvales</taxon>
        <taxon>Malvaceae</taxon>
        <taxon>Malvoideae</taxon>
        <taxon>Hibiscus</taxon>
    </lineage>
</organism>
<evidence type="ECO:0000256" key="1">
    <source>
        <dbReference type="SAM" id="Phobius"/>
    </source>
</evidence>
<dbReference type="Proteomes" id="UP001396334">
    <property type="component" value="Unassembled WGS sequence"/>
</dbReference>
<gene>
    <name evidence="2" type="ORF">V6N11_016269</name>
</gene>
<comment type="caution">
    <text evidence="2">The sequence shown here is derived from an EMBL/GenBank/DDBJ whole genome shotgun (WGS) entry which is preliminary data.</text>
</comment>